<evidence type="ECO:0000313" key="2">
    <source>
        <dbReference type="EMBL" id="MFC5507917.1"/>
    </source>
</evidence>
<proteinExistence type="predicted"/>
<name>A0ABW0P833_9HYPH</name>
<accession>A0ABW0P833</accession>
<feature type="compositionally biased region" description="Polar residues" evidence="1">
    <location>
        <begin position="93"/>
        <end position="102"/>
    </location>
</feature>
<evidence type="ECO:0000313" key="3">
    <source>
        <dbReference type="Proteomes" id="UP001596060"/>
    </source>
</evidence>
<feature type="region of interest" description="Disordered" evidence="1">
    <location>
        <begin position="77"/>
        <end position="113"/>
    </location>
</feature>
<comment type="caution">
    <text evidence="2">The sequence shown here is derived from an EMBL/GenBank/DDBJ whole genome shotgun (WGS) entry which is preliminary data.</text>
</comment>
<keyword evidence="3" id="KW-1185">Reference proteome</keyword>
<dbReference type="EMBL" id="JBHSLU010000076">
    <property type="protein sequence ID" value="MFC5507917.1"/>
    <property type="molecule type" value="Genomic_DNA"/>
</dbReference>
<dbReference type="Proteomes" id="UP001596060">
    <property type="component" value="Unassembled WGS sequence"/>
</dbReference>
<organism evidence="2 3">
    <name type="scientific">Bosea massiliensis</name>
    <dbReference type="NCBI Taxonomy" id="151419"/>
    <lineage>
        <taxon>Bacteria</taxon>
        <taxon>Pseudomonadati</taxon>
        <taxon>Pseudomonadota</taxon>
        <taxon>Alphaproteobacteria</taxon>
        <taxon>Hyphomicrobiales</taxon>
        <taxon>Boseaceae</taxon>
        <taxon>Bosea</taxon>
    </lineage>
</organism>
<sequence>MSLGNAKFVEGCLQTAVAEKRDLNCAVSSQWLLEKLIDARLGATSRGIVGDLDDVLVQLGVSDGLCSADAAVSRKGRAAAEYNGDTSEKREATNGSRRSLVSGSEGGSHRSHC</sequence>
<gene>
    <name evidence="2" type="ORF">ACFPN9_21985</name>
</gene>
<evidence type="ECO:0000256" key="1">
    <source>
        <dbReference type="SAM" id="MobiDB-lite"/>
    </source>
</evidence>
<reference evidence="3" key="1">
    <citation type="journal article" date="2019" name="Int. J. Syst. Evol. Microbiol.">
        <title>The Global Catalogue of Microorganisms (GCM) 10K type strain sequencing project: providing services to taxonomists for standard genome sequencing and annotation.</title>
        <authorList>
            <consortium name="The Broad Institute Genomics Platform"/>
            <consortium name="The Broad Institute Genome Sequencing Center for Infectious Disease"/>
            <person name="Wu L."/>
            <person name="Ma J."/>
        </authorList>
    </citation>
    <scope>NUCLEOTIDE SEQUENCE [LARGE SCALE GENOMIC DNA]</scope>
    <source>
        <strain evidence="3">CCUG 43117</strain>
    </source>
</reference>
<protein>
    <submittedName>
        <fullName evidence="2">Uncharacterized protein</fullName>
    </submittedName>
</protein>